<reference evidence="1 2" key="1">
    <citation type="journal article" date="2022" name="Hortic Res">
        <title>A haplotype resolved chromosomal level avocado genome allows analysis of novel avocado genes.</title>
        <authorList>
            <person name="Nath O."/>
            <person name="Fletcher S.J."/>
            <person name="Hayward A."/>
            <person name="Shaw L.M."/>
            <person name="Masouleh A.K."/>
            <person name="Furtado A."/>
            <person name="Henry R.J."/>
            <person name="Mitter N."/>
        </authorList>
    </citation>
    <scope>NUCLEOTIDE SEQUENCE [LARGE SCALE GENOMIC DNA]</scope>
    <source>
        <strain evidence="2">cv. Hass</strain>
    </source>
</reference>
<evidence type="ECO:0000313" key="2">
    <source>
        <dbReference type="Proteomes" id="UP001234297"/>
    </source>
</evidence>
<sequence length="86" mass="9406">MQPSSPHCNTTEASLLVPATQLISLTSCIPLPGDYSLLERGSVSDESGVMLHEEKVKCDPFFLTFQSQIKCVTTRALYTCSSTNIH</sequence>
<comment type="caution">
    <text evidence="1">The sequence shown here is derived from an EMBL/GenBank/DDBJ whole genome shotgun (WGS) entry which is preliminary data.</text>
</comment>
<evidence type="ECO:0000313" key="1">
    <source>
        <dbReference type="EMBL" id="KAJ8629803.1"/>
    </source>
</evidence>
<name>A0ACC2L9S5_PERAE</name>
<organism evidence="1 2">
    <name type="scientific">Persea americana</name>
    <name type="common">Avocado</name>
    <dbReference type="NCBI Taxonomy" id="3435"/>
    <lineage>
        <taxon>Eukaryota</taxon>
        <taxon>Viridiplantae</taxon>
        <taxon>Streptophyta</taxon>
        <taxon>Embryophyta</taxon>
        <taxon>Tracheophyta</taxon>
        <taxon>Spermatophyta</taxon>
        <taxon>Magnoliopsida</taxon>
        <taxon>Magnoliidae</taxon>
        <taxon>Laurales</taxon>
        <taxon>Lauraceae</taxon>
        <taxon>Persea</taxon>
    </lineage>
</organism>
<dbReference type="EMBL" id="CM056815">
    <property type="protein sequence ID" value="KAJ8629803.1"/>
    <property type="molecule type" value="Genomic_DNA"/>
</dbReference>
<gene>
    <name evidence="1" type="ORF">MRB53_023126</name>
</gene>
<protein>
    <submittedName>
        <fullName evidence="1">Uncharacterized protein</fullName>
    </submittedName>
</protein>
<proteinExistence type="predicted"/>
<dbReference type="Proteomes" id="UP001234297">
    <property type="component" value="Chromosome 7"/>
</dbReference>
<keyword evidence="2" id="KW-1185">Reference proteome</keyword>
<accession>A0ACC2L9S5</accession>